<reference evidence="3" key="1">
    <citation type="journal article" date="2019" name="Int. J. Syst. Evol. Microbiol.">
        <title>The Global Catalogue of Microorganisms (GCM) 10K type strain sequencing project: providing services to taxonomists for standard genome sequencing and annotation.</title>
        <authorList>
            <consortium name="The Broad Institute Genomics Platform"/>
            <consortium name="The Broad Institute Genome Sequencing Center for Infectious Disease"/>
            <person name="Wu L."/>
            <person name="Ma J."/>
        </authorList>
    </citation>
    <scope>NUCLEOTIDE SEQUENCE [LARGE SCALE GENOMIC DNA]</scope>
    <source>
        <strain evidence="3">CCUG 66188</strain>
    </source>
</reference>
<evidence type="ECO:0000256" key="1">
    <source>
        <dbReference type="SAM" id="MobiDB-lite"/>
    </source>
</evidence>
<proteinExistence type="predicted"/>
<dbReference type="EMBL" id="JBHSGN010000094">
    <property type="protein sequence ID" value="MFC4675233.1"/>
    <property type="molecule type" value="Genomic_DNA"/>
</dbReference>
<gene>
    <name evidence="2" type="ORF">ACFO6W_16150</name>
</gene>
<name>A0ABV9KZP4_9BACT</name>
<evidence type="ECO:0000313" key="2">
    <source>
        <dbReference type="EMBL" id="MFC4675233.1"/>
    </source>
</evidence>
<evidence type="ECO:0000313" key="3">
    <source>
        <dbReference type="Proteomes" id="UP001596023"/>
    </source>
</evidence>
<feature type="region of interest" description="Disordered" evidence="1">
    <location>
        <begin position="804"/>
        <end position="825"/>
    </location>
</feature>
<comment type="caution">
    <text evidence="2">The sequence shown here is derived from an EMBL/GenBank/DDBJ whole genome shotgun (WGS) entry which is preliminary data.</text>
</comment>
<keyword evidence="3" id="KW-1185">Reference proteome</keyword>
<dbReference type="RefSeq" id="WP_379998283.1">
    <property type="nucleotide sequence ID" value="NZ_JBHSGN010000094.1"/>
</dbReference>
<organism evidence="2 3">
    <name type="scientific">Dysgonomonas termitidis</name>
    <dbReference type="NCBI Taxonomy" id="1516126"/>
    <lineage>
        <taxon>Bacteria</taxon>
        <taxon>Pseudomonadati</taxon>
        <taxon>Bacteroidota</taxon>
        <taxon>Bacteroidia</taxon>
        <taxon>Bacteroidales</taxon>
        <taxon>Dysgonomonadaceae</taxon>
        <taxon>Dysgonomonas</taxon>
    </lineage>
</organism>
<accession>A0ABV9KZP4</accession>
<protein>
    <submittedName>
        <fullName evidence="2">DUF4116 domain-containing protein</fullName>
    </submittedName>
</protein>
<sequence length="825" mass="94263">MENNMINQTYFLNLNPGEISSAFRLFRRLDIKPVFDENEYFNDLKEKDVSQITLLVHNKKAWTWTDGVSEKKPENLSGISPAEMLKILGLPAVDKIPSVEIEELLKDNIYDFYWLETNKDLPRTEIAEQCCRLGLIYENELEGLVNYPWPTDRFLVLNHKIYGSENTIGKEAMQKLGILPGEEIRTERLSDLVRKHERDIYLVKNDFRMTGHFSGLPTYCKTESVILAAIDADYDNIKHVPVFAINQKIAEAMARRDGMSLEIIPGEFISAEMCLNAVNDDGMALKYVPQEFHSDELFEAAIANDGWALQFVPENKRTKDMCCSALSQVLNIGYEGYSIAKYIPYPDICLNIFKDAVDINDATDVSKRFPDKIINQEIALEAIKQDIDCFGLIPQEIRTAGFYDEAVKINGWMLQHVPEEMKTPQMCLAAKDASPDLGYGHLGLVAYVPFPKVCLEYLKEAAGKIDVYEVFTAIRKDVLNPDIVQLAVDLDVNCFKFVPDNLKTEGLCLKAIQETGAFGEVFDYIPEHLRTKKIYKLAVETNETALKWVPEKKRSYQMCLSAVERDGYQLEFVPERKKTKQICQTALDNCEKPANIKNYRIMPDIPFPDIILNAIEKFKSKTESIPLYSSINENAYNEEIAKKAVMADGACYDFVPERLRNEELALLALYHTHKVRDILMLTPDRYCSQKLCEVAVFMFPAAILLIPQNRRTAELYLMATKKNPGLKEDVPEDIKRNKNIYSFNERLEKILTGKDRLNFDQVQGIYQGGSALVKEVKSGGQIFNNRFLSYNGIKDRFVIARSQKQDNKTAMSDTDNSRSKKGRRI</sequence>
<dbReference type="Proteomes" id="UP001596023">
    <property type="component" value="Unassembled WGS sequence"/>
</dbReference>